<accession>A0A0D5YXF3</accession>
<evidence type="ECO:0000313" key="2">
    <source>
        <dbReference type="Proteomes" id="UP000032726"/>
    </source>
</evidence>
<dbReference type="Proteomes" id="UP000032726">
    <property type="component" value="Chromosome"/>
</dbReference>
<evidence type="ECO:0000313" key="1">
    <source>
        <dbReference type="EMBL" id="AKA36586.1"/>
    </source>
</evidence>
<protein>
    <submittedName>
        <fullName evidence="1">Uncharacterized protein</fullName>
    </submittedName>
</protein>
<dbReference type="OrthoDB" id="1433902at2"/>
<gene>
    <name evidence="1" type="ORF">VC82_3043</name>
</gene>
<dbReference type="HOGENOM" id="CLU_2260587_0_0_10"/>
<proteinExistence type="predicted"/>
<organism evidence="1 2">
    <name type="scientific">Flagellimonas lutaonensis</name>
    <dbReference type="NCBI Taxonomy" id="516051"/>
    <lineage>
        <taxon>Bacteria</taxon>
        <taxon>Pseudomonadati</taxon>
        <taxon>Bacteroidota</taxon>
        <taxon>Flavobacteriia</taxon>
        <taxon>Flavobacteriales</taxon>
        <taxon>Flavobacteriaceae</taxon>
        <taxon>Flagellimonas</taxon>
    </lineage>
</organism>
<dbReference type="KEGG" id="mlt:VC82_3043"/>
<keyword evidence="2" id="KW-1185">Reference proteome</keyword>
<dbReference type="RefSeq" id="WP_045803102.1">
    <property type="nucleotide sequence ID" value="NZ_CP011071.1"/>
</dbReference>
<sequence length="103" mass="12021">MDGSDPNAQLQLNCFGIEYAGFPRKIEARFGDGKLNMVWILTGKVEENRIREKLKAEYGEPVFVNDAWEIFDGWTVGLRKDKPELLLLTKELGQFYKKEYFKQ</sequence>
<dbReference type="STRING" id="516051.VC82_3043"/>
<name>A0A0D5YXF3_9FLAO</name>
<dbReference type="AlphaFoldDB" id="A0A0D5YXF3"/>
<reference evidence="1 2" key="1">
    <citation type="submission" date="2015-03" db="EMBL/GenBank/DDBJ databases">
        <title>Complete genome sequence of Muricauda lutaonensis CC-HSB-11T, isolated from a coastal hot spring.</title>
        <authorList>
            <person name="Kim K.M."/>
        </authorList>
    </citation>
    <scope>NUCLEOTIDE SEQUENCE [LARGE SCALE GENOMIC DNA]</scope>
    <source>
        <strain evidence="1 2">CC-HSB-11</strain>
    </source>
</reference>
<dbReference type="EMBL" id="CP011071">
    <property type="protein sequence ID" value="AKA36586.1"/>
    <property type="molecule type" value="Genomic_DNA"/>
</dbReference>